<reference evidence="2 3" key="2">
    <citation type="journal article" date="2017" name="Sci. Rep.">
        <title>A mobile pathogenicity chromosome in Fusarium oxysporum for infection of multiple cucurbit species.</title>
        <authorList>
            <person name="van Dam P."/>
            <person name="Fokkens L."/>
            <person name="Ayukawa Y."/>
            <person name="van der Gragt M."/>
            <person name="Ter Horst A."/>
            <person name="Brankovics B."/>
            <person name="Houterman P.M."/>
            <person name="Arie T."/>
            <person name="Rep M."/>
        </authorList>
    </citation>
    <scope>NUCLEOTIDE SEQUENCE [LARGE SCALE GENOMIC DNA]</scope>
    <source>
        <strain evidence="2 3">Forc016</strain>
    </source>
</reference>
<organism evidence="2 3">
    <name type="scientific">Fusarium oxysporum f. sp. radicis-cucumerinum</name>
    <dbReference type="NCBI Taxonomy" id="327505"/>
    <lineage>
        <taxon>Eukaryota</taxon>
        <taxon>Fungi</taxon>
        <taxon>Dikarya</taxon>
        <taxon>Ascomycota</taxon>
        <taxon>Pezizomycotina</taxon>
        <taxon>Sordariomycetes</taxon>
        <taxon>Hypocreomycetidae</taxon>
        <taxon>Hypocreales</taxon>
        <taxon>Nectriaceae</taxon>
        <taxon>Fusarium</taxon>
        <taxon>Fusarium oxysporum species complex</taxon>
    </lineage>
</organism>
<sequence>MEIRRALLVRKGLGYSSLQIASTPLQVMSIHGLFHILRDLWERAGDKLNVFPMLSPSPLTLAIQNRHEPIWKFILLAKAKVDNGIPVPLIAAIQVDDMEAFDALLEAKADVNGFYSFVQTERLSPDTNKMRPDTPLKAALRPSRKPNRRYFLQRLLDRGADVNFKTGSRTNLELAVQYADEESVRILLDTNTKVRSPDHLLRLAAQNRKSNLVPLFVKLGANIEEPFEGVLPLVWGLREGNLPNVRSLLEMSDTRIDLSCQEHREAILSALSKRDRRNIFPLLFESNPYINWRDCETDTLSRAAISYPKYEYELRGLGLDGSNSALQCVKGTAHCQISLFDTLLNAGAGPSVSVNFGSGCPLTAGAFHGRLYHFRALLDQEKLHVKQEQRTLFRTVLFVLMSGRLGIESWKSHDNRWKPYGNEYLCPKHLEVLQLLFDGDLNVYIPIYDFLDPLIPLVYINGEGYEINNPCHLYRKGYYGYFSRLWFSIMWNLQNGTFPQLPLRSQLLRWQFPGTLPHQLSIVTRLTALSRARPTYFIKLSMRRNRSQFIIVPVQQEFRKPLSQKSGDRRWKKYKPESFGFRGFTQVPDKGVGTGLSNTEVYVASGKVEAYCDSRCTRNIGWALLASLVGLFSFFIALLLSTREYS</sequence>
<dbReference type="InterPro" id="IPR036770">
    <property type="entry name" value="Ankyrin_rpt-contain_sf"/>
</dbReference>
<proteinExistence type="predicted"/>
<keyword evidence="1" id="KW-1133">Transmembrane helix</keyword>
<dbReference type="InterPro" id="IPR051616">
    <property type="entry name" value="Cul2-RING_E3_ligase_SR"/>
</dbReference>
<dbReference type="Gene3D" id="1.25.40.20">
    <property type="entry name" value="Ankyrin repeat-containing domain"/>
    <property type="match status" value="1"/>
</dbReference>
<accession>A0A2H3GSP5</accession>
<evidence type="ECO:0000313" key="2">
    <source>
        <dbReference type="EMBL" id="PCD33627.1"/>
    </source>
</evidence>
<name>A0A2H3GSP5_FUSOX</name>
<dbReference type="PANTHER" id="PTHR46224:SF64">
    <property type="entry name" value="IQ MOTIF AND ANKYRIN REPEAT DOMAIN-CONTAINING PROTEIN 1"/>
    <property type="match status" value="1"/>
</dbReference>
<comment type="caution">
    <text evidence="2">The sequence shown here is derived from an EMBL/GenBank/DDBJ whole genome shotgun (WGS) entry which is preliminary data.</text>
</comment>
<dbReference type="SUPFAM" id="SSF48403">
    <property type="entry name" value="Ankyrin repeat"/>
    <property type="match status" value="1"/>
</dbReference>
<evidence type="ECO:0000256" key="1">
    <source>
        <dbReference type="SAM" id="Phobius"/>
    </source>
</evidence>
<keyword evidence="1" id="KW-0472">Membrane</keyword>
<keyword evidence="1" id="KW-0812">Transmembrane</keyword>
<reference evidence="2 3" key="1">
    <citation type="journal article" date="2016" name="Environ. Microbiol.">
        <title>Effector profiles distinguish formae speciales of Fusarium oxysporum.</title>
        <authorList>
            <person name="van Dam P."/>
            <person name="Fokkens L."/>
            <person name="Schmidt S.M."/>
            <person name="Linmans J.H."/>
            <person name="Kistler H.C."/>
            <person name="Ma L.J."/>
            <person name="Rep M."/>
        </authorList>
    </citation>
    <scope>NUCLEOTIDE SEQUENCE [LARGE SCALE GENOMIC DNA]</scope>
    <source>
        <strain evidence="2 3">Forc016</strain>
    </source>
</reference>
<protein>
    <submittedName>
        <fullName evidence="2">Uncharacterized protein</fullName>
    </submittedName>
</protein>
<dbReference type="STRING" id="327505.A0A2H3GSP5"/>
<dbReference type="AlphaFoldDB" id="A0A2H3GSP5"/>
<dbReference type="Proteomes" id="UP000219602">
    <property type="component" value="Chromosome 8"/>
</dbReference>
<gene>
    <name evidence="2" type="ORF">AU210_009847</name>
</gene>
<dbReference type="EMBL" id="MABQ02000006">
    <property type="protein sequence ID" value="PCD33627.1"/>
    <property type="molecule type" value="Genomic_DNA"/>
</dbReference>
<evidence type="ECO:0000313" key="3">
    <source>
        <dbReference type="Proteomes" id="UP000219602"/>
    </source>
</evidence>
<feature type="transmembrane region" description="Helical" evidence="1">
    <location>
        <begin position="620"/>
        <end position="640"/>
    </location>
</feature>
<dbReference type="PANTHER" id="PTHR46224">
    <property type="entry name" value="ANKYRIN REPEAT FAMILY PROTEIN"/>
    <property type="match status" value="1"/>
</dbReference>